<evidence type="ECO:0000313" key="2">
    <source>
        <dbReference type="EMBL" id="KKA08876.1"/>
    </source>
</evidence>
<protein>
    <submittedName>
        <fullName evidence="2">Transposase</fullName>
    </submittedName>
</protein>
<dbReference type="OrthoDB" id="7183822at2"/>
<dbReference type="InterPro" id="IPR052741">
    <property type="entry name" value="Mitochondrial_HTD2"/>
</dbReference>
<comment type="caution">
    <text evidence="2">The sequence shown here is derived from an EMBL/GenBank/DDBJ whole genome shotgun (WGS) entry which is preliminary data.</text>
</comment>
<organism evidence="2 3">
    <name type="scientific">Pseudomonas kilonensis</name>
    <dbReference type="NCBI Taxonomy" id="132476"/>
    <lineage>
        <taxon>Bacteria</taxon>
        <taxon>Pseudomonadati</taxon>
        <taxon>Pseudomonadota</taxon>
        <taxon>Gammaproteobacteria</taxon>
        <taxon>Pseudomonadales</taxon>
        <taxon>Pseudomonadaceae</taxon>
        <taxon>Pseudomonas</taxon>
    </lineage>
</organism>
<dbReference type="InterPro" id="IPR039569">
    <property type="entry name" value="FAS1-like_DH_region"/>
</dbReference>
<dbReference type="AlphaFoldDB" id="A0A0F4XST4"/>
<name>A0A0F4XST4_9PSED</name>
<evidence type="ECO:0000313" key="3">
    <source>
        <dbReference type="Proteomes" id="UP000033662"/>
    </source>
</evidence>
<gene>
    <name evidence="2" type="ORF">VP02_06690</name>
</gene>
<accession>A0A0F4XST4</accession>
<dbReference type="Proteomes" id="UP000033662">
    <property type="component" value="Unassembled WGS sequence"/>
</dbReference>
<sequence length="280" mass="31010">MSKPDISAWVSRVEESRDQISCNLVKRIAATLGEVAPQPGEALPPLWHWAFFQEPVAEDGLGQDGHPARGGFLPPADNRNRMWAGSRLTFNRPLRVEAQVDRLSTILKVEEKHGRTGSLLFVTVRHEFFQDGECALVDEHDIVYREPTPPKLGGTEPLAAGQWREPVVPSATLLFRYSAVTFNGHRIHYDWPYVTETEGYPGLVVHGPLIATLNLRACLRAHPGATLKRFSFRGVRPLISPQPFEVGGRLIEPGKAEVWAGNQDGVAQIGEVEFSLGETP</sequence>
<evidence type="ECO:0000259" key="1">
    <source>
        <dbReference type="Pfam" id="PF13452"/>
    </source>
</evidence>
<dbReference type="Gene3D" id="3.10.129.10">
    <property type="entry name" value="Hotdog Thioesterase"/>
    <property type="match status" value="2"/>
</dbReference>
<dbReference type="SUPFAM" id="SSF54637">
    <property type="entry name" value="Thioesterase/thiol ester dehydrase-isomerase"/>
    <property type="match status" value="2"/>
</dbReference>
<reference evidence="2 3" key="1">
    <citation type="submission" date="2015-03" db="EMBL/GenBank/DDBJ databases">
        <title>Pseudomonas fluorescens 1855-344 Genome sequencing and assembly.</title>
        <authorList>
            <person name="Eng W.W.H."/>
            <person name="Gan H.M."/>
            <person name="Savka M.A."/>
        </authorList>
    </citation>
    <scope>NUCLEOTIDE SEQUENCE [LARGE SCALE GENOMIC DNA]</scope>
    <source>
        <strain evidence="2 3">1855-344</strain>
    </source>
</reference>
<dbReference type="PANTHER" id="PTHR28152:SF1">
    <property type="entry name" value="HYDROXYACYL-THIOESTER DEHYDRATASE TYPE 2, MITOCHONDRIAL"/>
    <property type="match status" value="1"/>
</dbReference>
<dbReference type="PANTHER" id="PTHR28152">
    <property type="entry name" value="HYDROXYACYL-THIOESTER DEHYDRATASE TYPE 2, MITOCHONDRIAL"/>
    <property type="match status" value="1"/>
</dbReference>
<feature type="domain" description="FAS1-like dehydratase" evidence="1">
    <location>
        <begin position="74"/>
        <end position="133"/>
    </location>
</feature>
<dbReference type="EMBL" id="JZXC01000004">
    <property type="protein sequence ID" value="KKA08876.1"/>
    <property type="molecule type" value="Genomic_DNA"/>
</dbReference>
<dbReference type="Pfam" id="PF13452">
    <property type="entry name" value="FAS1_DH_region"/>
    <property type="match status" value="1"/>
</dbReference>
<dbReference type="PATRIC" id="fig|132476.4.peg.4815"/>
<proteinExistence type="predicted"/>
<dbReference type="InterPro" id="IPR029069">
    <property type="entry name" value="HotDog_dom_sf"/>
</dbReference>
<dbReference type="GO" id="GO:0019171">
    <property type="term" value="F:(3R)-hydroxyacyl-[acyl-carrier-protein] dehydratase activity"/>
    <property type="evidence" value="ECO:0007669"/>
    <property type="project" value="TreeGrafter"/>
</dbReference>